<feature type="transmembrane region" description="Helical" evidence="2">
    <location>
        <begin position="95"/>
        <end position="118"/>
    </location>
</feature>
<dbReference type="STRING" id="1032480.MLP_02900"/>
<feature type="transmembrane region" description="Helical" evidence="2">
    <location>
        <begin position="57"/>
        <end position="83"/>
    </location>
</feature>
<evidence type="ECO:0000256" key="1">
    <source>
        <dbReference type="SAM" id="MobiDB-lite"/>
    </source>
</evidence>
<dbReference type="HOGENOM" id="CLU_1675858_0_0_11"/>
<dbReference type="KEGG" id="mph:MLP_02900"/>
<sequence>MIMRKAMIVKVFLGSLIGLVAAGVLCAVALVLAASSGVFVMNGPDVVGVRPDPFGWSMLALAGFAVLVIVAASMGLFVAWIGAMLNTVNLADKTWFVVLLAGGLLSVGFLVTAAYVIAGPDGYRPAVPPVDEHSALPGLTPPPGTDTPATQADLAHR</sequence>
<evidence type="ECO:0000313" key="3">
    <source>
        <dbReference type="EMBL" id="BAK33304.1"/>
    </source>
</evidence>
<keyword evidence="2" id="KW-0812">Transmembrane</keyword>
<dbReference type="AlphaFoldDB" id="F5XIX8"/>
<evidence type="ECO:0000313" key="4">
    <source>
        <dbReference type="Proteomes" id="UP000007947"/>
    </source>
</evidence>
<accession>F5XIX8</accession>
<gene>
    <name evidence="3" type="ordered locus">MLP_02900</name>
</gene>
<feature type="region of interest" description="Disordered" evidence="1">
    <location>
        <begin position="134"/>
        <end position="157"/>
    </location>
</feature>
<keyword evidence="2" id="KW-1133">Transmembrane helix</keyword>
<dbReference type="Proteomes" id="UP000007947">
    <property type="component" value="Chromosome"/>
</dbReference>
<reference evidence="3 4" key="1">
    <citation type="submission" date="2011-05" db="EMBL/GenBank/DDBJ databases">
        <title>Whole genome sequence of Microlunatus phosphovorus NM-1.</title>
        <authorList>
            <person name="Hosoyama A."/>
            <person name="Sasaki K."/>
            <person name="Harada T."/>
            <person name="Igarashi R."/>
            <person name="Kawakoshi A."/>
            <person name="Sasagawa M."/>
            <person name="Fukada J."/>
            <person name="Nakamura S."/>
            <person name="Katano Y."/>
            <person name="Hanada S."/>
            <person name="Kamagata Y."/>
            <person name="Nakamura N."/>
            <person name="Yamazaki S."/>
            <person name="Fujita N."/>
        </authorList>
    </citation>
    <scope>NUCLEOTIDE SEQUENCE [LARGE SCALE GENOMIC DNA]</scope>
    <source>
        <strain evidence="4">ATCC 700054 / DSM 10555 / JCM 9379 / NBRC 101784 / NCIMB 13414 / VKM Ac-1990 / NM-1</strain>
    </source>
</reference>
<keyword evidence="2" id="KW-0472">Membrane</keyword>
<organism evidence="3 4">
    <name type="scientific">Microlunatus phosphovorus (strain ATCC 700054 / DSM 10555 / JCM 9379 / NBRC 101784 / NCIMB 13414 / VKM Ac-1990 / NM-1)</name>
    <dbReference type="NCBI Taxonomy" id="1032480"/>
    <lineage>
        <taxon>Bacteria</taxon>
        <taxon>Bacillati</taxon>
        <taxon>Actinomycetota</taxon>
        <taxon>Actinomycetes</taxon>
        <taxon>Propionibacteriales</taxon>
        <taxon>Propionibacteriaceae</taxon>
        <taxon>Microlunatus</taxon>
    </lineage>
</organism>
<dbReference type="EMBL" id="AP012204">
    <property type="protein sequence ID" value="BAK33304.1"/>
    <property type="molecule type" value="Genomic_DNA"/>
</dbReference>
<protein>
    <submittedName>
        <fullName evidence="3">Uncharacterized protein</fullName>
    </submittedName>
</protein>
<evidence type="ECO:0000256" key="2">
    <source>
        <dbReference type="SAM" id="Phobius"/>
    </source>
</evidence>
<proteinExistence type="predicted"/>
<keyword evidence="4" id="KW-1185">Reference proteome</keyword>
<name>F5XIX8_MICPN</name>